<organism evidence="1">
    <name type="scientific">Anguilla anguilla</name>
    <name type="common">European freshwater eel</name>
    <name type="synonym">Muraena anguilla</name>
    <dbReference type="NCBI Taxonomy" id="7936"/>
    <lineage>
        <taxon>Eukaryota</taxon>
        <taxon>Metazoa</taxon>
        <taxon>Chordata</taxon>
        <taxon>Craniata</taxon>
        <taxon>Vertebrata</taxon>
        <taxon>Euteleostomi</taxon>
        <taxon>Actinopterygii</taxon>
        <taxon>Neopterygii</taxon>
        <taxon>Teleostei</taxon>
        <taxon>Anguilliformes</taxon>
        <taxon>Anguillidae</taxon>
        <taxon>Anguilla</taxon>
    </lineage>
</organism>
<dbReference type="AlphaFoldDB" id="A0A0E9QKW3"/>
<reference evidence="1" key="1">
    <citation type="submission" date="2014-11" db="EMBL/GenBank/DDBJ databases">
        <authorList>
            <person name="Amaro Gonzalez C."/>
        </authorList>
    </citation>
    <scope>NUCLEOTIDE SEQUENCE</scope>
</reference>
<reference evidence="1" key="2">
    <citation type="journal article" date="2015" name="Fish Shellfish Immunol.">
        <title>Early steps in the European eel (Anguilla anguilla)-Vibrio vulnificus interaction in the gills: Role of the RtxA13 toxin.</title>
        <authorList>
            <person name="Callol A."/>
            <person name="Pajuelo D."/>
            <person name="Ebbesson L."/>
            <person name="Teles M."/>
            <person name="MacKenzie S."/>
            <person name="Amaro C."/>
        </authorList>
    </citation>
    <scope>NUCLEOTIDE SEQUENCE</scope>
</reference>
<name>A0A0E9QKW3_ANGAN</name>
<sequence>MYSHFDTVLMGFLSSDLCHCVF</sequence>
<accession>A0A0E9QKW3</accession>
<protein>
    <submittedName>
        <fullName evidence="1">Uncharacterized protein</fullName>
    </submittedName>
</protein>
<dbReference type="EMBL" id="GBXM01091592">
    <property type="protein sequence ID" value="JAH16985.1"/>
    <property type="molecule type" value="Transcribed_RNA"/>
</dbReference>
<evidence type="ECO:0000313" key="1">
    <source>
        <dbReference type="EMBL" id="JAH16985.1"/>
    </source>
</evidence>
<proteinExistence type="predicted"/>